<sequence length="524" mass="53435">MQLRRRPHTPLSRQGADDDELMRRLRLARHEHLAPLRLVDDAAGGRRLSRAGVPPLALSDVLASRGTLRPGEVVTVLVPVARALAAVHEAGLATAGVGVGDVRLDRSGRPVLACVRCPTLLEPAAADADVRSLAVLAWHLLTGEDPGDEPLPAPVPRALAALVTSVLDAAPGRRPDAALLADELFAACAPAAVGLPPAEPGPPHATDEPRPVAEPGAVEPAGVDPVAALRFGLTPGTRAAETGAPSAGARRAATARAGRRRAPRPAPRKGARRAGSGPQRPDPQRPAARTQAARTQAARTQAARTRAARTSLLAGGRAAGFRGPAAGIAVALASCLVVLLVVRAQGLVPWAEAATRPPTASATGPAAATAAASPTATPATGVAVPAAASPAPSAPPQPADDWPAVLASLDLRRSAAFEAADPVALGVVYAPGAPAAARDRALLESYRAAGVRVLGLRTTTTAVTVQQPGADRVVLRVTDRLHGSLTRAGSPAQEVSRGSRTWQVELRRAAGEWRTWEVGATPGG</sequence>
<feature type="compositionally biased region" description="Low complexity" evidence="1">
    <location>
        <begin position="273"/>
        <end position="308"/>
    </location>
</feature>
<dbReference type="EMBL" id="RBWV01000012">
    <property type="protein sequence ID" value="RKS74011.1"/>
    <property type="molecule type" value="Genomic_DNA"/>
</dbReference>
<dbReference type="InParanoid" id="A0A420XP84"/>
<dbReference type="OrthoDB" id="3778994at2"/>
<dbReference type="AlphaFoldDB" id="A0A420XP84"/>
<evidence type="ECO:0008006" key="4">
    <source>
        <dbReference type="Google" id="ProtNLM"/>
    </source>
</evidence>
<feature type="region of interest" description="Disordered" evidence="1">
    <location>
        <begin position="236"/>
        <end position="308"/>
    </location>
</feature>
<keyword evidence="3" id="KW-1185">Reference proteome</keyword>
<organism evidence="2 3">
    <name type="scientific">Motilibacter peucedani</name>
    <dbReference type="NCBI Taxonomy" id="598650"/>
    <lineage>
        <taxon>Bacteria</taxon>
        <taxon>Bacillati</taxon>
        <taxon>Actinomycetota</taxon>
        <taxon>Actinomycetes</taxon>
        <taxon>Motilibacterales</taxon>
        <taxon>Motilibacteraceae</taxon>
        <taxon>Motilibacter</taxon>
    </lineage>
</organism>
<dbReference type="Proteomes" id="UP000281955">
    <property type="component" value="Unassembled WGS sequence"/>
</dbReference>
<dbReference type="SUPFAM" id="SSF56112">
    <property type="entry name" value="Protein kinase-like (PK-like)"/>
    <property type="match status" value="1"/>
</dbReference>
<feature type="compositionally biased region" description="Low complexity" evidence="1">
    <location>
        <begin position="242"/>
        <end position="256"/>
    </location>
</feature>
<proteinExistence type="predicted"/>
<dbReference type="InterPro" id="IPR011009">
    <property type="entry name" value="Kinase-like_dom_sf"/>
</dbReference>
<protein>
    <recommendedName>
        <fullName evidence="4">Protein kinase domain-containing protein</fullName>
    </recommendedName>
</protein>
<comment type="caution">
    <text evidence="2">The sequence shown here is derived from an EMBL/GenBank/DDBJ whole genome shotgun (WGS) entry which is preliminary data.</text>
</comment>
<dbReference type="Gene3D" id="1.10.510.10">
    <property type="entry name" value="Transferase(Phosphotransferase) domain 1"/>
    <property type="match status" value="1"/>
</dbReference>
<reference evidence="2 3" key="1">
    <citation type="submission" date="2018-10" db="EMBL/GenBank/DDBJ databases">
        <title>Genomic Encyclopedia of Archaeal and Bacterial Type Strains, Phase II (KMG-II): from individual species to whole genera.</title>
        <authorList>
            <person name="Goeker M."/>
        </authorList>
    </citation>
    <scope>NUCLEOTIDE SEQUENCE [LARGE SCALE GENOMIC DNA]</scope>
    <source>
        <strain evidence="2 3">RP-AC37</strain>
    </source>
</reference>
<gene>
    <name evidence="2" type="ORF">CLV35_2509</name>
</gene>
<evidence type="ECO:0000313" key="3">
    <source>
        <dbReference type="Proteomes" id="UP000281955"/>
    </source>
</evidence>
<name>A0A420XP84_9ACTN</name>
<evidence type="ECO:0000256" key="1">
    <source>
        <dbReference type="SAM" id="MobiDB-lite"/>
    </source>
</evidence>
<feature type="region of interest" description="Disordered" evidence="1">
    <location>
        <begin position="355"/>
        <end position="374"/>
    </location>
</feature>
<accession>A0A420XP84</accession>
<dbReference type="RefSeq" id="WP_147431957.1">
    <property type="nucleotide sequence ID" value="NZ_RBWV01000012.1"/>
</dbReference>
<feature type="region of interest" description="Disordered" evidence="1">
    <location>
        <begin position="195"/>
        <end position="219"/>
    </location>
</feature>
<evidence type="ECO:0000313" key="2">
    <source>
        <dbReference type="EMBL" id="RKS74011.1"/>
    </source>
</evidence>
<feature type="compositionally biased region" description="Basic residues" evidence="1">
    <location>
        <begin position="257"/>
        <end position="272"/>
    </location>
</feature>